<dbReference type="SUPFAM" id="SSF56601">
    <property type="entry name" value="beta-lactamase/transpeptidase-like"/>
    <property type="match status" value="1"/>
</dbReference>
<evidence type="ECO:0000259" key="2">
    <source>
        <dbReference type="Pfam" id="PF00144"/>
    </source>
</evidence>
<feature type="chain" id="PRO_5046449533" evidence="1">
    <location>
        <begin position="23"/>
        <end position="393"/>
    </location>
</feature>
<accession>A0ABZ2KAQ6</accession>
<sequence length="393" mass="42855">MKTRFSKIMLLLLALCALPALNVACGDDDPGIPAPDKTALLRQTLQDKFAASHAVGDFPGGTAGVVLADGSSFGLAVGVSDRATQRRMLPGDLLPQASVGKTYVAGVALQLVHEGKLALDDKVEKYLGEEPWFGRLPNAHDITIRMIMKHTSGLMRYEYDPNFTAEVRKDPYRIWKREEQLSFLFDKAAPFPAGQGWEYSDTNYMVLGLVIEHITNSTYYTEAKKRLFDPLGLDHAIFMDRPDIPIVQGYAGDSNVFSGTDAMMVNGKMTLDPGFEWCGGGVASTAEELARWVKLLYEGRAFDPTMLPAMLDGVPAPALGEGAKYGIATILLPSRLGMTYGHSGTFPGYLTRVMYFPDTKVAVAVQVNTSPSTFDRKRLVDTAVELAVIASSR</sequence>
<protein>
    <submittedName>
        <fullName evidence="3">Beta-lactamase family protein</fullName>
    </submittedName>
</protein>
<dbReference type="InterPro" id="IPR001466">
    <property type="entry name" value="Beta-lactam-related"/>
</dbReference>
<dbReference type="Gene3D" id="3.40.710.10">
    <property type="entry name" value="DD-peptidase/beta-lactamase superfamily"/>
    <property type="match status" value="1"/>
</dbReference>
<keyword evidence="4" id="KW-1185">Reference proteome</keyword>
<reference evidence="3 4" key="1">
    <citation type="submission" date="2021-12" db="EMBL/GenBank/DDBJ databases">
        <title>Discovery of the Pendulisporaceae a myxobacterial family with distinct sporulation behavior and unique specialized metabolism.</title>
        <authorList>
            <person name="Garcia R."/>
            <person name="Popoff A."/>
            <person name="Bader C.D."/>
            <person name="Loehr J."/>
            <person name="Walesch S."/>
            <person name="Walt C."/>
            <person name="Boldt J."/>
            <person name="Bunk B."/>
            <person name="Haeckl F.J.F.P.J."/>
            <person name="Gunesch A.P."/>
            <person name="Birkelbach J."/>
            <person name="Nuebel U."/>
            <person name="Pietschmann T."/>
            <person name="Bach T."/>
            <person name="Mueller R."/>
        </authorList>
    </citation>
    <scope>NUCLEOTIDE SEQUENCE [LARGE SCALE GENOMIC DNA]</scope>
    <source>
        <strain evidence="3 4">MSr12523</strain>
    </source>
</reference>
<name>A0ABZ2KAQ6_9BACT</name>
<organism evidence="3 4">
    <name type="scientific">Pendulispora brunnea</name>
    <dbReference type="NCBI Taxonomy" id="2905690"/>
    <lineage>
        <taxon>Bacteria</taxon>
        <taxon>Pseudomonadati</taxon>
        <taxon>Myxococcota</taxon>
        <taxon>Myxococcia</taxon>
        <taxon>Myxococcales</taxon>
        <taxon>Sorangiineae</taxon>
        <taxon>Pendulisporaceae</taxon>
        <taxon>Pendulispora</taxon>
    </lineage>
</organism>
<dbReference type="InterPro" id="IPR012338">
    <property type="entry name" value="Beta-lactam/transpept-like"/>
</dbReference>
<feature type="signal peptide" evidence="1">
    <location>
        <begin position="1"/>
        <end position="22"/>
    </location>
</feature>
<gene>
    <name evidence="3" type="ORF">LZC95_02755</name>
</gene>
<dbReference type="Proteomes" id="UP001379533">
    <property type="component" value="Chromosome"/>
</dbReference>
<evidence type="ECO:0000256" key="1">
    <source>
        <dbReference type="SAM" id="SignalP"/>
    </source>
</evidence>
<proteinExistence type="predicted"/>
<dbReference type="EMBL" id="CP089982">
    <property type="protein sequence ID" value="WXA95760.1"/>
    <property type="molecule type" value="Genomic_DNA"/>
</dbReference>
<evidence type="ECO:0000313" key="4">
    <source>
        <dbReference type="Proteomes" id="UP001379533"/>
    </source>
</evidence>
<evidence type="ECO:0000313" key="3">
    <source>
        <dbReference type="EMBL" id="WXA95760.1"/>
    </source>
</evidence>
<dbReference type="Pfam" id="PF00144">
    <property type="entry name" value="Beta-lactamase"/>
    <property type="match status" value="1"/>
</dbReference>
<dbReference type="PANTHER" id="PTHR43283">
    <property type="entry name" value="BETA-LACTAMASE-RELATED"/>
    <property type="match status" value="1"/>
</dbReference>
<dbReference type="InterPro" id="IPR050789">
    <property type="entry name" value="Diverse_Enzym_Activities"/>
</dbReference>
<keyword evidence="1" id="KW-0732">Signal</keyword>
<feature type="domain" description="Beta-lactamase-related" evidence="2">
    <location>
        <begin position="49"/>
        <end position="379"/>
    </location>
</feature>
<dbReference type="RefSeq" id="WP_394846369.1">
    <property type="nucleotide sequence ID" value="NZ_CP089982.1"/>
</dbReference>